<name>A0A3Q9GDF3_MORCA</name>
<gene>
    <name evidence="1" type="ORF">EJK53_0832</name>
</gene>
<reference evidence="1 2" key="1">
    <citation type="submission" date="2018-12" db="EMBL/GenBank/DDBJ databases">
        <title>Persistence of Moraxella catarrhalis in Chronic Obstructive Pulmonary Disease and Regulation of the Hag/MID Adhesin.</title>
        <authorList>
            <person name="Murphy T."/>
            <person name="Zhao X."/>
            <person name="Vyas G."/>
            <person name="Aluvathingal J."/>
            <person name="Nadendla S."/>
            <person name="Tallon L."/>
            <person name="Tettelin H."/>
        </authorList>
    </citation>
    <scope>NUCLEOTIDE SEQUENCE [LARGE SCALE GENOMIC DNA]</scope>
    <source>
        <strain evidence="1 2">46P58B1</strain>
    </source>
</reference>
<sequence>MIFDVFVQTPVYKVCVPPGCRSRQDLSKKSINNLGYILDFAPK</sequence>
<organism evidence="1 2">
    <name type="scientific">Moraxella catarrhalis</name>
    <name type="common">Branhamella catarrhalis</name>
    <dbReference type="NCBI Taxonomy" id="480"/>
    <lineage>
        <taxon>Bacteria</taxon>
        <taxon>Pseudomonadati</taxon>
        <taxon>Pseudomonadota</taxon>
        <taxon>Gammaproteobacteria</taxon>
        <taxon>Moraxellales</taxon>
        <taxon>Moraxellaceae</taxon>
        <taxon>Moraxella</taxon>
    </lineage>
</organism>
<evidence type="ECO:0000313" key="2">
    <source>
        <dbReference type="Proteomes" id="UP000280228"/>
    </source>
</evidence>
<accession>A0A3Q9GDF3</accession>
<proteinExistence type="predicted"/>
<dbReference type="AlphaFoldDB" id="A0A3Q9GDF3"/>
<dbReference type="Proteomes" id="UP000280228">
    <property type="component" value="Chromosome"/>
</dbReference>
<dbReference type="EMBL" id="CP034662">
    <property type="protein sequence ID" value="AZQ93278.1"/>
    <property type="molecule type" value="Genomic_DNA"/>
</dbReference>
<protein>
    <submittedName>
        <fullName evidence="1">Uncharacterized protein</fullName>
    </submittedName>
</protein>
<evidence type="ECO:0000313" key="1">
    <source>
        <dbReference type="EMBL" id="AZQ93278.1"/>
    </source>
</evidence>